<dbReference type="RefSeq" id="WP_073612568.1">
    <property type="nucleotide sequence ID" value="NZ_FRFE01000004.1"/>
</dbReference>
<dbReference type="EMBL" id="FRFE01000004">
    <property type="protein sequence ID" value="SHO45842.1"/>
    <property type="molecule type" value="Genomic_DNA"/>
</dbReference>
<name>A0A1M7Y1U9_9BACT</name>
<dbReference type="InterPro" id="IPR038128">
    <property type="entry name" value="Gamma_PGA_hydro_sf"/>
</dbReference>
<dbReference type="Gene3D" id="3.40.630.100">
    <property type="entry name" value="Poly-gamma-glutamate hydrolase, zinc-binding motif"/>
    <property type="match status" value="1"/>
</dbReference>
<accession>A0A1M7Y1U9</accession>
<gene>
    <name evidence="1" type="ORF">SAMN02745220_01232</name>
</gene>
<proteinExistence type="predicted"/>
<sequence>MDNYRSFLELSEEEQEGRDFIVEVRQTPSPLAIIAPHGGRIEPGTFTIADVIAGTDFGFYGFRGIKPIGNHRLHLTSSLFDDPRALEVIHSAATVITLHGCRGNEPMIFLGGRNERVLLRLLDSLRDTGLPVQEAVPGNLRGCHPENLCNRGKSGKGVQMELSRGLRDLLIIPLNSSSTRHSTPLFFTLVKTIRAILKEISFSNDGYCGNSSLK</sequence>
<reference evidence="1 2" key="1">
    <citation type="submission" date="2016-12" db="EMBL/GenBank/DDBJ databases">
        <authorList>
            <person name="Song W.-J."/>
            <person name="Kurnit D.M."/>
        </authorList>
    </citation>
    <scope>NUCLEOTIDE SEQUENCE [LARGE SCALE GENOMIC DNA]</scope>
    <source>
        <strain evidence="1 2">DSM 18488</strain>
    </source>
</reference>
<dbReference type="STRING" id="1121416.SAMN02745220_01232"/>
<dbReference type="InterPro" id="IPR008585">
    <property type="entry name" value="Gamma_PGA_hydro"/>
</dbReference>
<dbReference type="Proteomes" id="UP000184603">
    <property type="component" value="Unassembled WGS sequence"/>
</dbReference>
<protein>
    <submittedName>
        <fullName evidence="1">Phage-related replication protein YjqB, UPF0714/DUF867 family</fullName>
    </submittedName>
</protein>
<organism evidence="1 2">
    <name type="scientific">Desulfopila aestuarii DSM 18488</name>
    <dbReference type="NCBI Taxonomy" id="1121416"/>
    <lineage>
        <taxon>Bacteria</taxon>
        <taxon>Pseudomonadati</taxon>
        <taxon>Thermodesulfobacteriota</taxon>
        <taxon>Desulfobulbia</taxon>
        <taxon>Desulfobulbales</taxon>
        <taxon>Desulfocapsaceae</taxon>
        <taxon>Desulfopila</taxon>
    </lineage>
</organism>
<keyword evidence="2" id="KW-1185">Reference proteome</keyword>
<dbReference type="OrthoDB" id="7721587at2"/>
<evidence type="ECO:0000313" key="2">
    <source>
        <dbReference type="Proteomes" id="UP000184603"/>
    </source>
</evidence>
<evidence type="ECO:0000313" key="1">
    <source>
        <dbReference type="EMBL" id="SHO45842.1"/>
    </source>
</evidence>
<dbReference type="Pfam" id="PF05908">
    <property type="entry name" value="Gamma_PGA_hydro"/>
    <property type="match status" value="1"/>
</dbReference>
<dbReference type="AlphaFoldDB" id="A0A1M7Y1U9"/>